<sequence>MIEQKKIKKDDWTKTWTSAAAAIHGAIKYTDKRYLDLIDVMGLTGHAFRINIDPIEINAAGPTALPGGYIMRKNLCNLGFTSNLGDAEVPVPPDKLQHTIALIQESIDRGIPAIVFDLFIPEFGLIYGYDDEEKVFHAKDSSKDGVVSYEEFADARGVLYTTTVGESLPHSKYEMLRMALDTILDHAHGREWQHIFEGKFVIGLKAYDAWTDVMAKRCADANGNAFNIQVVSDAREFAAKFLHDLTIKWNGTNIVERGVRKFAGEAAKHYQEVALAFTELRELFPFPHGGDPLNKGYAERAIELLRKAKEAEEKGVKQLEILHEFMKNYYAEKWIH</sequence>
<name>A0A285CVF2_9BACI</name>
<dbReference type="EMBL" id="OAOP01000005">
    <property type="protein sequence ID" value="SNX71395.1"/>
    <property type="molecule type" value="Genomic_DNA"/>
</dbReference>
<feature type="domain" description="EF-hand" evidence="2">
    <location>
        <begin position="127"/>
        <end position="162"/>
    </location>
</feature>
<dbReference type="Proteomes" id="UP000219546">
    <property type="component" value="Unassembled WGS sequence"/>
</dbReference>
<feature type="coiled-coil region" evidence="1">
    <location>
        <begin position="294"/>
        <end position="322"/>
    </location>
</feature>
<keyword evidence="1" id="KW-0175">Coiled coil</keyword>
<protein>
    <recommendedName>
        <fullName evidence="2">EF-hand domain-containing protein</fullName>
    </recommendedName>
</protein>
<reference evidence="3 4" key="1">
    <citation type="submission" date="2017-08" db="EMBL/GenBank/DDBJ databases">
        <authorList>
            <person name="de Groot N.N."/>
        </authorList>
    </citation>
    <scope>NUCLEOTIDE SEQUENCE [LARGE SCALE GENOMIC DNA]</scope>
    <source>
        <strain evidence="3 4">JC228</strain>
    </source>
</reference>
<organism evidence="3 4">
    <name type="scientific">Bacillus oleivorans</name>
    <dbReference type="NCBI Taxonomy" id="1448271"/>
    <lineage>
        <taxon>Bacteria</taxon>
        <taxon>Bacillati</taxon>
        <taxon>Bacillota</taxon>
        <taxon>Bacilli</taxon>
        <taxon>Bacillales</taxon>
        <taxon>Bacillaceae</taxon>
        <taxon>Bacillus</taxon>
    </lineage>
</organism>
<dbReference type="InterPro" id="IPR018247">
    <property type="entry name" value="EF_Hand_1_Ca_BS"/>
</dbReference>
<dbReference type="AlphaFoldDB" id="A0A285CVF2"/>
<dbReference type="RefSeq" id="WP_097158969.1">
    <property type="nucleotide sequence ID" value="NZ_JBEPMQ010000004.1"/>
</dbReference>
<proteinExistence type="predicted"/>
<dbReference type="PROSITE" id="PS50222">
    <property type="entry name" value="EF_HAND_2"/>
    <property type="match status" value="1"/>
</dbReference>
<dbReference type="InterPro" id="IPR002048">
    <property type="entry name" value="EF_hand_dom"/>
</dbReference>
<evidence type="ECO:0000259" key="2">
    <source>
        <dbReference type="PROSITE" id="PS50222"/>
    </source>
</evidence>
<keyword evidence="4" id="KW-1185">Reference proteome</keyword>
<dbReference type="PROSITE" id="PS00018">
    <property type="entry name" value="EF_HAND_1"/>
    <property type="match status" value="1"/>
</dbReference>
<evidence type="ECO:0000256" key="1">
    <source>
        <dbReference type="SAM" id="Coils"/>
    </source>
</evidence>
<evidence type="ECO:0000313" key="3">
    <source>
        <dbReference type="EMBL" id="SNX71395.1"/>
    </source>
</evidence>
<dbReference type="GO" id="GO:0005509">
    <property type="term" value="F:calcium ion binding"/>
    <property type="evidence" value="ECO:0007669"/>
    <property type="project" value="InterPro"/>
</dbReference>
<accession>A0A285CVF2</accession>
<dbReference type="OrthoDB" id="2960956at2"/>
<gene>
    <name evidence="3" type="ORF">SAMN05877753_105157</name>
</gene>
<evidence type="ECO:0000313" key="4">
    <source>
        <dbReference type="Proteomes" id="UP000219546"/>
    </source>
</evidence>